<sequence length="40" mass="4598">MELTNFIETKVNEYAQKIIKGGEKSDDLAFGQLSFYLSLR</sequence>
<comment type="caution">
    <text evidence="1">The sequence shown here is derived from an EMBL/GenBank/DDBJ whole genome shotgun (WGS) entry which is preliminary data.</text>
</comment>
<keyword evidence="2" id="KW-1185">Reference proteome</keyword>
<dbReference type="AlphaFoldDB" id="A0A2R5FH13"/>
<gene>
    <name evidence="1" type="ORF">NIES4072_15620</name>
</gene>
<reference evidence="1 2" key="1">
    <citation type="submission" date="2017-06" db="EMBL/GenBank/DDBJ databases">
        <title>Genome sequencing of cyanobaciteial culture collection at National Institute for Environmental Studies (NIES).</title>
        <authorList>
            <person name="Hirose Y."/>
            <person name="Shimura Y."/>
            <person name="Fujisawa T."/>
            <person name="Nakamura Y."/>
            <person name="Kawachi M."/>
        </authorList>
    </citation>
    <scope>NUCLEOTIDE SEQUENCE [LARGE SCALE GENOMIC DNA]</scope>
    <source>
        <strain evidence="1 2">NIES-4072</strain>
    </source>
</reference>
<dbReference type="RefSeq" id="WP_280524396.1">
    <property type="nucleotide sequence ID" value="NZ_BDUD01000001.1"/>
</dbReference>
<dbReference type="Proteomes" id="UP000245124">
    <property type="component" value="Unassembled WGS sequence"/>
</dbReference>
<dbReference type="EMBL" id="BDUD01000001">
    <property type="protein sequence ID" value="GBG17900.1"/>
    <property type="molecule type" value="Genomic_DNA"/>
</dbReference>
<protein>
    <submittedName>
        <fullName evidence="1">Uncharacterized protein</fullName>
    </submittedName>
</protein>
<accession>A0A2R5FH13</accession>
<organism evidence="1 2">
    <name type="scientific">Nostoc commune NIES-4072</name>
    <dbReference type="NCBI Taxonomy" id="2005467"/>
    <lineage>
        <taxon>Bacteria</taxon>
        <taxon>Bacillati</taxon>
        <taxon>Cyanobacteriota</taxon>
        <taxon>Cyanophyceae</taxon>
        <taxon>Nostocales</taxon>
        <taxon>Nostocaceae</taxon>
        <taxon>Nostoc</taxon>
    </lineage>
</organism>
<proteinExistence type="predicted"/>
<evidence type="ECO:0000313" key="2">
    <source>
        <dbReference type="Proteomes" id="UP000245124"/>
    </source>
</evidence>
<name>A0A2R5FH13_NOSCO</name>
<evidence type="ECO:0000313" key="1">
    <source>
        <dbReference type="EMBL" id="GBG17900.1"/>
    </source>
</evidence>